<dbReference type="SUPFAM" id="SSF52540">
    <property type="entry name" value="P-loop containing nucleoside triphosphate hydrolases"/>
    <property type="match status" value="2"/>
</dbReference>
<sequence>MLGSSSEKLDQLKLLVSRAGAYSKFLADKLEVRQQEGLQTEENKDEPSNKYLTAKLRDYQVVGLEWLISLYENGLNGILADEMGLGKTLQTIAFLAHLVNVGTNGPFLIVAPLSTIHNWKAEFDKFTKGINVLLYHGTPKERDELRRKYMNYKTKKAYPIVITSYEICMNDQKKMKNNLAELWSLLNFLMPEIFNDLEAFEEWFEFGNNVDELGTKETLEENFKQSMVSSLHQILKPFLLRRIKTDVVLDLPKKREYLLYAPLTPKQKEIYEAILKKELAQLLENEMLEQMDIKKSELAAESESKKRKRSAVIYQEIDEEDLEDRIKVEQSKQSASDMVTTYVKKLVGKQNLQQMIMQLRKVCNHPYLFRIGKESGESDGIPEILAWSGKMLLLDRLLPKLLENGHKVLIFSQMALMLDIIAEYLEIHKKYKYCRIDGDVKLADRQDQIVDFNNNPDLKVFLLSTRAGGLGINLTAADTVIIFDSDWNPQADLQAQDRVHRIGQKKPVIVYRFVTANSVEKKIIDRAKAKRNLEKIVIHKTSALDLSDILKEETLAVNYAKAEDEQYIPECILTDDELRSIMDRSDEAYEIKTTDGRFDMVDSAEANAANNALNFK</sequence>
<feature type="domain" description="Helicase C-terminal" evidence="5">
    <location>
        <begin position="393"/>
        <end position="544"/>
    </location>
</feature>
<dbReference type="InterPro" id="IPR038718">
    <property type="entry name" value="SNF2-like_sf"/>
</dbReference>
<proteinExistence type="predicted"/>
<keyword evidence="3" id="KW-0067">ATP-binding</keyword>
<dbReference type="Proteomes" id="UP001210925">
    <property type="component" value="Unassembled WGS sequence"/>
</dbReference>
<dbReference type="GO" id="GO:0005524">
    <property type="term" value="F:ATP binding"/>
    <property type="evidence" value="ECO:0007669"/>
    <property type="project" value="InterPro"/>
</dbReference>
<keyword evidence="7" id="KW-1185">Reference proteome</keyword>
<dbReference type="InterPro" id="IPR049730">
    <property type="entry name" value="SNF2/RAD54-like_C"/>
</dbReference>
<evidence type="ECO:0000256" key="1">
    <source>
        <dbReference type="ARBA" id="ARBA00022741"/>
    </source>
</evidence>
<dbReference type="PROSITE" id="PS51194">
    <property type="entry name" value="HELICASE_CTER"/>
    <property type="match status" value="1"/>
</dbReference>
<accession>A0AAD5UED6</accession>
<dbReference type="Pfam" id="PF00271">
    <property type="entry name" value="Helicase_C"/>
    <property type="match status" value="1"/>
</dbReference>
<dbReference type="PANTHER" id="PTHR10799">
    <property type="entry name" value="SNF2/RAD54 HELICASE FAMILY"/>
    <property type="match status" value="1"/>
</dbReference>
<comment type="caution">
    <text evidence="6">The sequence shown here is derived from an EMBL/GenBank/DDBJ whole genome shotgun (WGS) entry which is preliminary data.</text>
</comment>
<dbReference type="InterPro" id="IPR001650">
    <property type="entry name" value="Helicase_C-like"/>
</dbReference>
<keyword evidence="1" id="KW-0547">Nucleotide-binding</keyword>
<keyword evidence="2" id="KW-0378">Hydrolase</keyword>
<evidence type="ECO:0000259" key="4">
    <source>
        <dbReference type="PROSITE" id="PS51192"/>
    </source>
</evidence>
<evidence type="ECO:0000313" key="7">
    <source>
        <dbReference type="Proteomes" id="UP001210925"/>
    </source>
</evidence>
<evidence type="ECO:0000313" key="6">
    <source>
        <dbReference type="EMBL" id="KAJ3255874.1"/>
    </source>
</evidence>
<dbReference type="AlphaFoldDB" id="A0AAD5UED6"/>
<organism evidence="6 7">
    <name type="scientific">Boothiomyces macroporosus</name>
    <dbReference type="NCBI Taxonomy" id="261099"/>
    <lineage>
        <taxon>Eukaryota</taxon>
        <taxon>Fungi</taxon>
        <taxon>Fungi incertae sedis</taxon>
        <taxon>Chytridiomycota</taxon>
        <taxon>Chytridiomycota incertae sedis</taxon>
        <taxon>Chytridiomycetes</taxon>
        <taxon>Rhizophydiales</taxon>
        <taxon>Terramycetaceae</taxon>
        <taxon>Boothiomyces</taxon>
    </lineage>
</organism>
<evidence type="ECO:0000256" key="2">
    <source>
        <dbReference type="ARBA" id="ARBA00022801"/>
    </source>
</evidence>
<dbReference type="InterPro" id="IPR014001">
    <property type="entry name" value="Helicase_ATP-bd"/>
</dbReference>
<reference evidence="6" key="1">
    <citation type="submission" date="2020-05" db="EMBL/GenBank/DDBJ databases">
        <title>Phylogenomic resolution of chytrid fungi.</title>
        <authorList>
            <person name="Stajich J.E."/>
            <person name="Amses K."/>
            <person name="Simmons R."/>
            <person name="Seto K."/>
            <person name="Myers J."/>
            <person name="Bonds A."/>
            <person name="Quandt C.A."/>
            <person name="Barry K."/>
            <person name="Liu P."/>
            <person name="Grigoriev I."/>
            <person name="Longcore J.E."/>
            <person name="James T.Y."/>
        </authorList>
    </citation>
    <scope>NUCLEOTIDE SEQUENCE</scope>
    <source>
        <strain evidence="6">PLAUS21</strain>
    </source>
</reference>
<protein>
    <submittedName>
        <fullName evidence="6">Uncharacterized protein</fullName>
    </submittedName>
</protein>
<dbReference type="PROSITE" id="PS51192">
    <property type="entry name" value="HELICASE_ATP_BIND_1"/>
    <property type="match status" value="1"/>
</dbReference>
<dbReference type="GO" id="GO:0016787">
    <property type="term" value="F:hydrolase activity"/>
    <property type="evidence" value="ECO:0007669"/>
    <property type="project" value="UniProtKB-KW"/>
</dbReference>
<dbReference type="InterPro" id="IPR000330">
    <property type="entry name" value="SNF2_N"/>
</dbReference>
<feature type="domain" description="Helicase ATP-binding" evidence="4">
    <location>
        <begin position="68"/>
        <end position="237"/>
    </location>
</feature>
<dbReference type="InterPro" id="IPR027417">
    <property type="entry name" value="P-loop_NTPase"/>
</dbReference>
<dbReference type="SMART" id="SM00487">
    <property type="entry name" value="DEXDc"/>
    <property type="match status" value="1"/>
</dbReference>
<name>A0AAD5UED6_9FUNG</name>
<dbReference type="CDD" id="cd18793">
    <property type="entry name" value="SF2_C_SNF"/>
    <property type="match status" value="1"/>
</dbReference>
<evidence type="ECO:0000256" key="3">
    <source>
        <dbReference type="ARBA" id="ARBA00022840"/>
    </source>
</evidence>
<evidence type="ECO:0000259" key="5">
    <source>
        <dbReference type="PROSITE" id="PS51194"/>
    </source>
</evidence>
<dbReference type="EMBL" id="JADGKB010000059">
    <property type="protein sequence ID" value="KAJ3255874.1"/>
    <property type="molecule type" value="Genomic_DNA"/>
</dbReference>
<gene>
    <name evidence="6" type="ORF">HK103_005887</name>
</gene>
<dbReference type="Gene3D" id="3.40.50.10810">
    <property type="entry name" value="Tandem AAA-ATPase domain"/>
    <property type="match status" value="2"/>
</dbReference>
<dbReference type="SMART" id="SM00490">
    <property type="entry name" value="HELICc"/>
    <property type="match status" value="1"/>
</dbReference>
<dbReference type="Gene3D" id="3.40.50.300">
    <property type="entry name" value="P-loop containing nucleotide triphosphate hydrolases"/>
    <property type="match status" value="1"/>
</dbReference>
<dbReference type="Pfam" id="PF00176">
    <property type="entry name" value="SNF2-rel_dom"/>
    <property type="match status" value="1"/>
</dbReference>